<evidence type="ECO:0000256" key="1">
    <source>
        <dbReference type="ARBA" id="ARBA00009820"/>
    </source>
</evidence>
<dbReference type="InterPro" id="IPR011659">
    <property type="entry name" value="WD40"/>
</dbReference>
<comment type="similarity">
    <text evidence="1">Belongs to the TolB family.</text>
</comment>
<dbReference type="EMBL" id="JAAABI010000009">
    <property type="protein sequence ID" value="NAY93391.1"/>
    <property type="molecule type" value="Genomic_DNA"/>
</dbReference>
<dbReference type="PANTHER" id="PTHR36842">
    <property type="entry name" value="PROTEIN TOLB HOMOLOG"/>
    <property type="match status" value="1"/>
</dbReference>
<organism evidence="2 3">
    <name type="scientific">Flagellimonas ochracea</name>
    <dbReference type="NCBI Taxonomy" id="2696472"/>
    <lineage>
        <taxon>Bacteria</taxon>
        <taxon>Pseudomonadati</taxon>
        <taxon>Bacteroidota</taxon>
        <taxon>Flavobacteriia</taxon>
        <taxon>Flavobacteriales</taxon>
        <taxon>Flavobacteriaceae</taxon>
        <taxon>Flagellimonas</taxon>
    </lineage>
</organism>
<proteinExistence type="inferred from homology"/>
<protein>
    <recommendedName>
        <fullName evidence="4">TolB protein</fullName>
    </recommendedName>
</protein>
<evidence type="ECO:0008006" key="4">
    <source>
        <dbReference type="Google" id="ProtNLM"/>
    </source>
</evidence>
<reference evidence="2" key="1">
    <citation type="submission" date="2020-01" db="EMBL/GenBank/DDBJ databases">
        <title>Muricauda ochracea sp. nov., isolated from a tidal flat of Garorim bay in Korea.</title>
        <authorList>
            <person name="Kim D."/>
            <person name="Yoo Y."/>
            <person name="Kim J.-J."/>
        </authorList>
    </citation>
    <scope>NUCLEOTIDE SEQUENCE</scope>
    <source>
        <strain evidence="2">JGD-17</strain>
    </source>
</reference>
<dbReference type="SUPFAM" id="SSF69304">
    <property type="entry name" value="Tricorn protease N-terminal domain"/>
    <property type="match status" value="1"/>
</dbReference>
<dbReference type="Pfam" id="PF07676">
    <property type="entry name" value="PD40"/>
    <property type="match status" value="4"/>
</dbReference>
<accession>A0A964TFZ6</accession>
<dbReference type="InterPro" id="IPR011042">
    <property type="entry name" value="6-blade_b-propeller_TolB-like"/>
</dbReference>
<dbReference type="RefSeq" id="WP_166524802.1">
    <property type="nucleotide sequence ID" value="NZ_JAAABI010000009.1"/>
</dbReference>
<comment type="caution">
    <text evidence="2">The sequence shown here is derived from an EMBL/GenBank/DDBJ whole genome shotgun (WGS) entry which is preliminary data.</text>
</comment>
<name>A0A964TFZ6_9FLAO</name>
<gene>
    <name evidence="2" type="ORF">GTQ34_15885</name>
</gene>
<evidence type="ECO:0000313" key="3">
    <source>
        <dbReference type="Proteomes" id="UP000667650"/>
    </source>
</evidence>
<dbReference type="Proteomes" id="UP000667650">
    <property type="component" value="Unassembled WGS sequence"/>
</dbReference>
<dbReference type="AlphaFoldDB" id="A0A964TFZ6"/>
<dbReference type="PANTHER" id="PTHR36842:SF1">
    <property type="entry name" value="PROTEIN TOLB"/>
    <property type="match status" value="1"/>
</dbReference>
<keyword evidence="3" id="KW-1185">Reference proteome</keyword>
<sequence length="312" mass="35495">MKLIVTFCSLFIISVINGQNDFKIITSVVDSYPMESPATGEILFSSNRTGIYQIYKSNNEGDNIIPLTNSQGGNYTPVWSPDGSRIVFASERDNDSEIYIMNADGGNQVRLTNILGDDSHPKFSPDGRRIIFNSPRSTPDLSIAWVLQYHEIYTMDLDGGNLKQHTSFKSIATYPSYSPDGNKILFRLAEKEKALNWSLKPSDYNSEVYLMNVDGSDLRNLSNSDAFDGWPFWHPSSKKIFFTSNRGGVPNKGQLYSINLKNSNLEKISENQNSFIQASFSRDGKYIFAQRNYETDEYEYGQIIKIEYQYIR</sequence>
<evidence type="ECO:0000313" key="2">
    <source>
        <dbReference type="EMBL" id="NAY93391.1"/>
    </source>
</evidence>
<dbReference type="Gene3D" id="2.120.10.30">
    <property type="entry name" value="TolB, C-terminal domain"/>
    <property type="match status" value="2"/>
</dbReference>